<accession>A0A345KRA2</accession>
<evidence type="ECO:0000313" key="2">
    <source>
        <dbReference type="Proteomes" id="UP000259123"/>
    </source>
</evidence>
<evidence type="ECO:0000313" key="1">
    <source>
        <dbReference type="EMBL" id="AXH45554.1"/>
    </source>
</evidence>
<dbReference type="Proteomes" id="UP000259123">
    <property type="component" value="Segment"/>
</dbReference>
<organism evidence="1 2">
    <name type="scientific">Gordonia phage Danyall</name>
    <dbReference type="NCBI Taxonomy" id="2250390"/>
    <lineage>
        <taxon>Viruses</taxon>
        <taxon>Duplodnaviria</taxon>
        <taxon>Heunggongvirae</taxon>
        <taxon>Uroviricota</taxon>
        <taxon>Caudoviricetes</taxon>
        <taxon>Stackebrandtviridae</taxon>
        <taxon>Frickvirinae</taxon>
        <taxon>Wizardvirus</taxon>
        <taxon>Wizardvirus danyall</taxon>
    </lineage>
</organism>
<reference evidence="1 2" key="1">
    <citation type="submission" date="2018-06" db="EMBL/GenBank/DDBJ databases">
        <authorList>
            <person name="Brown M.E."/>
            <person name="Griffith B.C."/>
            <person name="Chatowsky O.R."/>
            <person name="Delesalle V.A."/>
            <person name="Garlena R.A."/>
            <person name="Russell D.A."/>
            <person name="Pope W.H."/>
            <person name="Jacobs-Sera D."/>
            <person name="Hatfull G.F."/>
        </authorList>
    </citation>
    <scope>NUCLEOTIDE SEQUENCE [LARGE SCALE GENOMIC DNA]</scope>
</reference>
<proteinExistence type="predicted"/>
<sequence length="99" mass="11115">MEPPTTTTPIPVLPRPHDWPHTRGAPWLRVRNDGLIELCDVTPEFAISPAVIGELQETGNLSISDDHLTYRFHMANGDWTYRVVGIVAGTRDLVLRMPD</sequence>
<protein>
    <submittedName>
        <fullName evidence="1">Uncharacterized protein</fullName>
    </submittedName>
</protein>
<dbReference type="EMBL" id="MH479910">
    <property type="protein sequence ID" value="AXH45554.1"/>
    <property type="molecule type" value="Genomic_DNA"/>
</dbReference>
<name>A0A345KRA2_9CAUD</name>
<dbReference type="GeneID" id="65114336"/>
<dbReference type="KEGG" id="vg:65114336"/>
<dbReference type="RefSeq" id="YP_010096681.1">
    <property type="nucleotide sequence ID" value="NC_055751.1"/>
</dbReference>
<gene>
    <name evidence="1" type="primary">76</name>
    <name evidence="1" type="ORF">SEA_DANYALL_76</name>
</gene>
<keyword evidence="2" id="KW-1185">Reference proteome</keyword>